<evidence type="ECO:0000313" key="4">
    <source>
        <dbReference type="Proteomes" id="UP000583101"/>
    </source>
</evidence>
<dbReference type="RefSeq" id="WP_134336686.1">
    <property type="nucleotide sequence ID" value="NZ_BMCZ01000002.1"/>
</dbReference>
<evidence type="ECO:0000313" key="1">
    <source>
        <dbReference type="EMBL" id="MBB3969393.1"/>
    </source>
</evidence>
<protein>
    <submittedName>
        <fullName evidence="2">Uncharacterized protein</fullName>
    </submittedName>
</protein>
<dbReference type="AlphaFoldDB" id="A0A4Y8ABF4"/>
<reference evidence="2 3" key="1">
    <citation type="journal article" date="2016" name="Int. J. Syst. Evol. Microbiol.">
        <title>Proposal of Mucilaginibacter phyllosphaerae sp. nov. isolated from the phyllosphere of Galium album.</title>
        <authorList>
            <person name="Aydogan E.L."/>
            <person name="Busse H.J."/>
            <person name="Moser G."/>
            <person name="Muller C."/>
            <person name="Kampfer P."/>
            <person name="Glaeser S.P."/>
        </authorList>
    </citation>
    <scope>NUCLEOTIDE SEQUENCE [LARGE SCALE GENOMIC DNA]</scope>
    <source>
        <strain evidence="2 3">PP-F2FG21</strain>
    </source>
</reference>
<dbReference type="EMBL" id="JACIEG010000003">
    <property type="protein sequence ID" value="MBB3969393.1"/>
    <property type="molecule type" value="Genomic_DNA"/>
</dbReference>
<dbReference type="Proteomes" id="UP000583101">
    <property type="component" value="Unassembled WGS sequence"/>
</dbReference>
<reference evidence="1 4" key="3">
    <citation type="submission" date="2020-08" db="EMBL/GenBank/DDBJ databases">
        <title>Genomic Encyclopedia of Type Strains, Phase IV (KMG-IV): sequencing the most valuable type-strain genomes for metagenomic binning, comparative biology and taxonomic classification.</title>
        <authorList>
            <person name="Goeker M."/>
        </authorList>
    </citation>
    <scope>NUCLEOTIDE SEQUENCE [LARGE SCALE GENOMIC DNA]</scope>
    <source>
        <strain evidence="1 4">DSM 100995</strain>
    </source>
</reference>
<evidence type="ECO:0000313" key="2">
    <source>
        <dbReference type="EMBL" id="TEW65820.1"/>
    </source>
</evidence>
<keyword evidence="4" id="KW-1185">Reference proteome</keyword>
<dbReference type="OrthoDB" id="581132at2"/>
<gene>
    <name evidence="2" type="ORF">E2R65_11825</name>
    <name evidence="1" type="ORF">GGR35_001996</name>
</gene>
<sequence length="833" mass="95540">MKKIAKQDEILLDKSASKEQLPFSIDPTVFTQKPTKKEIAKLSWQPVNGSVINVLHHATSGRAFTCGVFKDNHRESEKLIKQQIFCVDFDGGMTLNEAGEILKEYNLFYNAGYYSFRHSAELEKFRLLFVFDGEIQDPKIVKSILRSFYYLFQCKSDKSCVDAARYWNGTDKDYFIGDINQVINLKYFSEVTTPLLLAADRNQYRKIVTADEGILCAKSGKIIYNINKENQGCTNKNKKDIDKIQNFNIEDLQQFQLFKIFFEGKGTNTKNKLSHHELFGIATNLIHLKGGYAIWKECLAKNPLYPKKEKESIYKYVYDKKYDPIHFSKFSPYEEDKTNFFQTFRQILIKKGRVFNKSNGEEKLWKLADARAELAKKYNEILEADDCNIYIIKCATGLGKTQLIKNTTNIVAAFPDHSLKLEHFNDSELSATIKLATPAAVGFSENVQKHIDAVYRNGFNDVVNTLIKNLAAGLSINDERKCSPEDIKAAQEYLDALRAVKESNDSNTVFTTHHRAVLTWFPQPTIIFDENPLGVLLAQGSVPISDVQKLILEMAFTGHEVLAEKLRACVNSDSKTVFDFVGMAIDEDGLYKMIKKLKLKSKIWEFLKSDYYVKINDRINYCTNNIWRLPTDKKIIIADATAPIELYRKMLGSRLKEFDISNVELKGKIIQYTTRSCSRTGNQGYSQAVNADLDDWDTITYKSQKHMFDNSAPDIHFGKSRGTNKYEGRNLNVIGTPNYGSAFYMFLAKVCGLDVSDFKMKNRKVLFKNNEFVFYTVAHEELQEFHLELTEGDIIQAAHRARPINHDVIVKVYSNLPIPHAELIWWKKNTPNQ</sequence>
<accession>A0A4Y8ABF4</accession>
<dbReference type="Proteomes" id="UP000297248">
    <property type="component" value="Unassembled WGS sequence"/>
</dbReference>
<proteinExistence type="predicted"/>
<organism evidence="2 3">
    <name type="scientific">Mucilaginibacter phyllosphaerae</name>
    <dbReference type="NCBI Taxonomy" id="1812349"/>
    <lineage>
        <taxon>Bacteria</taxon>
        <taxon>Pseudomonadati</taxon>
        <taxon>Bacteroidota</taxon>
        <taxon>Sphingobacteriia</taxon>
        <taxon>Sphingobacteriales</taxon>
        <taxon>Sphingobacteriaceae</taxon>
        <taxon>Mucilaginibacter</taxon>
    </lineage>
</organism>
<dbReference type="EMBL" id="SNQG01000004">
    <property type="protein sequence ID" value="TEW65820.1"/>
    <property type="molecule type" value="Genomic_DNA"/>
</dbReference>
<name>A0A4Y8ABF4_9SPHI</name>
<evidence type="ECO:0000313" key="3">
    <source>
        <dbReference type="Proteomes" id="UP000297248"/>
    </source>
</evidence>
<comment type="caution">
    <text evidence="2">The sequence shown here is derived from an EMBL/GenBank/DDBJ whole genome shotgun (WGS) entry which is preliminary data.</text>
</comment>
<reference evidence="2" key="2">
    <citation type="submission" date="2019-03" db="EMBL/GenBank/DDBJ databases">
        <authorList>
            <person name="Yan Y.-Q."/>
            <person name="Du Z.-J."/>
        </authorList>
    </citation>
    <scope>NUCLEOTIDE SEQUENCE</scope>
    <source>
        <strain evidence="2">PP-F2FG21</strain>
    </source>
</reference>